<gene>
    <name evidence="5" type="ORF">JF922_08330</name>
</gene>
<keyword evidence="6" id="KW-1185">Reference proteome</keyword>
<evidence type="ECO:0000256" key="2">
    <source>
        <dbReference type="ARBA" id="ARBA00022603"/>
    </source>
</evidence>
<dbReference type="GO" id="GO:0032259">
    <property type="term" value="P:methylation"/>
    <property type="evidence" value="ECO:0007669"/>
    <property type="project" value="UniProtKB-KW"/>
</dbReference>
<dbReference type="PANTHER" id="PTHR33841">
    <property type="entry name" value="DNA METHYLTRANSFERASE YEEA-RELATED"/>
    <property type="match status" value="1"/>
</dbReference>
<evidence type="ECO:0000256" key="1">
    <source>
        <dbReference type="ARBA" id="ARBA00011900"/>
    </source>
</evidence>
<reference evidence="5" key="1">
    <citation type="submission" date="2020-10" db="EMBL/GenBank/DDBJ databases">
        <title>Ca. Dormibacterota MAGs.</title>
        <authorList>
            <person name="Montgomery K."/>
        </authorList>
    </citation>
    <scope>NUCLEOTIDE SEQUENCE [LARGE SCALE GENOMIC DNA]</scope>
    <source>
        <strain evidence="5">SC8812_S17_10</strain>
    </source>
</reference>
<dbReference type="RefSeq" id="WP_338200806.1">
    <property type="nucleotide sequence ID" value="NZ_JAEKNR010000092.1"/>
</dbReference>
<dbReference type="PANTHER" id="PTHR33841:SF1">
    <property type="entry name" value="DNA METHYLTRANSFERASE A"/>
    <property type="match status" value="1"/>
</dbReference>
<accession>A0A934K392</accession>
<protein>
    <recommendedName>
        <fullName evidence="1">site-specific DNA-methyltransferase (adenine-specific)</fullName>
        <ecNumber evidence="1">2.1.1.72</ecNumber>
    </recommendedName>
</protein>
<proteinExistence type="predicted"/>
<keyword evidence="2" id="KW-0489">Methyltransferase</keyword>
<sequence length="577" mass="63960">MTEPAVSELAARRGIRNEGGLFSPYYLFDVMARLHRAELDRGVLSQFTADVRALRRAAARRLTAGSSLGETSQVWHRPLLRLLGFDPARLEEPIPTQGGLVPVSHAEPGDGRPLILIDLHPFASDVDRDRHPPEADISRQTLALAFEAALDATPSARWGLLANGRELRLYRRGSQVSRQYLAADFDALLEGDLHDEWTALYACFRKDSMVSESGGRSFLDRILQESEQHSRRIADDLRENVRAAVEALSGGVIADRSSWALWGGRPPDREVADALFRESLFVLYRILFIAFAEARDLLPASTSDLYREAYSFEHLRDFCDRPLASGTGDGTYLWESLQALFRLVRDGHRGDPEIAPRSGELFAPERARILDGARVADRYLHAVIQALSLDRSGRRGAPSRFSYLDLGVDQLGSIYEGLLSYQAEITTEPMVEARVAARGKPKGEVLVVPERVCERSSHLVRVSDVLIPEGRFLLRAGGARRKASGSYYTPSPLAAVMVEKALQPLIEPILEGCALRDAGGRPERSPEEILDLTVIDQAMGSGAFLVHAVHMLGEAYREACNRQARHPSDSIRTSWPL</sequence>
<dbReference type="GO" id="GO:0009007">
    <property type="term" value="F:site-specific DNA-methyltransferase (adenine-specific) activity"/>
    <property type="evidence" value="ECO:0007669"/>
    <property type="project" value="UniProtKB-EC"/>
</dbReference>
<dbReference type="InterPro" id="IPR029063">
    <property type="entry name" value="SAM-dependent_MTases_sf"/>
</dbReference>
<evidence type="ECO:0000313" key="6">
    <source>
        <dbReference type="Proteomes" id="UP000612893"/>
    </source>
</evidence>
<dbReference type="Proteomes" id="UP000612893">
    <property type="component" value="Unassembled WGS sequence"/>
</dbReference>
<dbReference type="InterPro" id="IPR050953">
    <property type="entry name" value="N4_N6_ade-DNA_methylase"/>
</dbReference>
<comment type="catalytic activity">
    <reaction evidence="4">
        <text>a 2'-deoxyadenosine in DNA + S-adenosyl-L-methionine = an N(6)-methyl-2'-deoxyadenosine in DNA + S-adenosyl-L-homocysteine + H(+)</text>
        <dbReference type="Rhea" id="RHEA:15197"/>
        <dbReference type="Rhea" id="RHEA-COMP:12418"/>
        <dbReference type="Rhea" id="RHEA-COMP:12419"/>
        <dbReference type="ChEBI" id="CHEBI:15378"/>
        <dbReference type="ChEBI" id="CHEBI:57856"/>
        <dbReference type="ChEBI" id="CHEBI:59789"/>
        <dbReference type="ChEBI" id="CHEBI:90615"/>
        <dbReference type="ChEBI" id="CHEBI:90616"/>
        <dbReference type="EC" id="2.1.1.72"/>
    </reaction>
</comment>
<organism evidence="5 6">
    <name type="scientific">Candidatus Nephthysia bennettiae</name>
    <dbReference type="NCBI Taxonomy" id="3127016"/>
    <lineage>
        <taxon>Bacteria</taxon>
        <taxon>Bacillati</taxon>
        <taxon>Candidatus Dormiibacterota</taxon>
        <taxon>Candidatus Dormibacteria</taxon>
        <taxon>Candidatus Dormibacterales</taxon>
        <taxon>Candidatus Dormibacteraceae</taxon>
        <taxon>Candidatus Nephthysia</taxon>
    </lineage>
</organism>
<dbReference type="PRINTS" id="PR00507">
    <property type="entry name" value="N12N6MTFRASE"/>
</dbReference>
<evidence type="ECO:0000256" key="4">
    <source>
        <dbReference type="ARBA" id="ARBA00047942"/>
    </source>
</evidence>
<evidence type="ECO:0000256" key="3">
    <source>
        <dbReference type="ARBA" id="ARBA00022679"/>
    </source>
</evidence>
<dbReference type="SUPFAM" id="SSF53335">
    <property type="entry name" value="S-adenosyl-L-methionine-dependent methyltransferases"/>
    <property type="match status" value="1"/>
</dbReference>
<dbReference type="Gene3D" id="3.40.50.150">
    <property type="entry name" value="Vaccinia Virus protein VP39"/>
    <property type="match status" value="1"/>
</dbReference>
<comment type="caution">
    <text evidence="5">The sequence shown here is derived from an EMBL/GenBank/DDBJ whole genome shotgun (WGS) entry which is preliminary data.</text>
</comment>
<dbReference type="EMBL" id="JAEKNR010000092">
    <property type="protein sequence ID" value="MBJ7598079.1"/>
    <property type="molecule type" value="Genomic_DNA"/>
</dbReference>
<evidence type="ECO:0000313" key="5">
    <source>
        <dbReference type="EMBL" id="MBJ7598079.1"/>
    </source>
</evidence>
<keyword evidence="3" id="KW-0808">Transferase</keyword>
<name>A0A934K392_9BACT</name>
<dbReference type="EC" id="2.1.1.72" evidence="1"/>
<dbReference type="AlphaFoldDB" id="A0A934K392"/>